<feature type="domain" description="C2H2-type" evidence="7">
    <location>
        <begin position="158"/>
        <end position="186"/>
    </location>
</feature>
<dbReference type="PANTHER" id="PTHR24403">
    <property type="entry name" value="ZINC FINGER PROTEIN"/>
    <property type="match status" value="1"/>
</dbReference>
<feature type="region of interest" description="Disordered" evidence="6">
    <location>
        <begin position="1"/>
        <end position="50"/>
    </location>
</feature>
<feature type="domain" description="BED-type" evidence="8">
    <location>
        <begin position="1649"/>
        <end position="1701"/>
    </location>
</feature>
<feature type="domain" description="C2H2-type" evidence="7">
    <location>
        <begin position="1058"/>
        <end position="1080"/>
    </location>
</feature>
<dbReference type="OrthoDB" id="6417347at2759"/>
<evidence type="ECO:0000256" key="5">
    <source>
        <dbReference type="PROSITE-ProRule" id="PRU00042"/>
    </source>
</evidence>
<dbReference type="GO" id="GO:0005634">
    <property type="term" value="C:nucleus"/>
    <property type="evidence" value="ECO:0007669"/>
    <property type="project" value="TreeGrafter"/>
</dbReference>
<dbReference type="InterPro" id="IPR050688">
    <property type="entry name" value="Zinc_finger/UBP_domain"/>
</dbReference>
<dbReference type="SMART" id="SM00355">
    <property type="entry name" value="ZnF_C2H2"/>
    <property type="match status" value="24"/>
</dbReference>
<feature type="domain" description="C2H2-type" evidence="7">
    <location>
        <begin position="1357"/>
        <end position="1384"/>
    </location>
</feature>
<dbReference type="FunFam" id="3.30.160.60:FF:000894">
    <property type="entry name" value="Uncharacterized protein, isoform C"/>
    <property type="match status" value="1"/>
</dbReference>
<feature type="domain" description="C2H2-type" evidence="7">
    <location>
        <begin position="1525"/>
        <end position="1552"/>
    </location>
</feature>
<evidence type="ECO:0000313" key="10">
    <source>
        <dbReference type="Proteomes" id="UP000789524"/>
    </source>
</evidence>
<dbReference type="EMBL" id="CAKASE010000058">
    <property type="protein sequence ID" value="CAG9567379.1"/>
    <property type="molecule type" value="Genomic_DNA"/>
</dbReference>
<dbReference type="Gene3D" id="3.30.160.60">
    <property type="entry name" value="Classic Zinc Finger"/>
    <property type="match status" value="10"/>
</dbReference>
<dbReference type="GO" id="GO:0045944">
    <property type="term" value="P:positive regulation of transcription by RNA polymerase II"/>
    <property type="evidence" value="ECO:0007669"/>
    <property type="project" value="TreeGrafter"/>
</dbReference>
<keyword evidence="2" id="KW-0677">Repeat</keyword>
<feature type="region of interest" description="Disordered" evidence="6">
    <location>
        <begin position="333"/>
        <end position="386"/>
    </location>
</feature>
<evidence type="ECO:0000313" key="9">
    <source>
        <dbReference type="EMBL" id="CAG9567379.1"/>
    </source>
</evidence>
<feature type="compositionally biased region" description="Basic and acidic residues" evidence="6">
    <location>
        <begin position="465"/>
        <end position="476"/>
    </location>
</feature>
<feature type="domain" description="C2H2-type" evidence="7">
    <location>
        <begin position="1241"/>
        <end position="1263"/>
    </location>
</feature>
<dbReference type="FunFam" id="3.30.160.60:FF:000446">
    <property type="entry name" value="Zinc finger protein"/>
    <property type="match status" value="1"/>
</dbReference>
<dbReference type="InterPro" id="IPR013087">
    <property type="entry name" value="Znf_C2H2_type"/>
</dbReference>
<gene>
    <name evidence="9" type="ORF">DCHRY22_LOCUS7654</name>
</gene>
<organism evidence="9 10">
    <name type="scientific">Danaus chrysippus</name>
    <name type="common">African queen</name>
    <dbReference type="NCBI Taxonomy" id="151541"/>
    <lineage>
        <taxon>Eukaryota</taxon>
        <taxon>Metazoa</taxon>
        <taxon>Ecdysozoa</taxon>
        <taxon>Arthropoda</taxon>
        <taxon>Hexapoda</taxon>
        <taxon>Insecta</taxon>
        <taxon>Pterygota</taxon>
        <taxon>Neoptera</taxon>
        <taxon>Endopterygota</taxon>
        <taxon>Lepidoptera</taxon>
        <taxon>Glossata</taxon>
        <taxon>Ditrysia</taxon>
        <taxon>Papilionoidea</taxon>
        <taxon>Nymphalidae</taxon>
        <taxon>Danainae</taxon>
        <taxon>Danaini</taxon>
        <taxon>Danaina</taxon>
        <taxon>Danaus</taxon>
        <taxon>Anosia</taxon>
    </lineage>
</organism>
<feature type="compositionally biased region" description="Basic residues" evidence="6">
    <location>
        <begin position="1"/>
        <end position="11"/>
    </location>
</feature>
<dbReference type="PROSITE" id="PS00028">
    <property type="entry name" value="ZINC_FINGER_C2H2_1"/>
    <property type="match status" value="10"/>
</dbReference>
<feature type="region of interest" description="Disordered" evidence="6">
    <location>
        <begin position="421"/>
        <end position="484"/>
    </location>
</feature>
<dbReference type="SUPFAM" id="SSF57667">
    <property type="entry name" value="beta-beta-alpha zinc fingers"/>
    <property type="match status" value="6"/>
</dbReference>
<evidence type="ECO:0000256" key="4">
    <source>
        <dbReference type="ARBA" id="ARBA00022833"/>
    </source>
</evidence>
<evidence type="ECO:0000256" key="1">
    <source>
        <dbReference type="ARBA" id="ARBA00022723"/>
    </source>
</evidence>
<dbReference type="Proteomes" id="UP000789524">
    <property type="component" value="Unassembled WGS sequence"/>
</dbReference>
<evidence type="ECO:0000256" key="2">
    <source>
        <dbReference type="ARBA" id="ARBA00022737"/>
    </source>
</evidence>
<dbReference type="PROSITE" id="PS50808">
    <property type="entry name" value="ZF_BED"/>
    <property type="match status" value="1"/>
</dbReference>
<keyword evidence="3 5" id="KW-0863">Zinc-finger</keyword>
<feature type="region of interest" description="Disordered" evidence="6">
    <location>
        <begin position="591"/>
        <end position="617"/>
    </location>
</feature>
<dbReference type="GO" id="GO:0008270">
    <property type="term" value="F:zinc ion binding"/>
    <property type="evidence" value="ECO:0007669"/>
    <property type="project" value="UniProtKB-KW"/>
</dbReference>
<evidence type="ECO:0000256" key="3">
    <source>
        <dbReference type="ARBA" id="ARBA00022771"/>
    </source>
</evidence>
<name>A0A8J2QV88_9NEOP</name>
<feature type="domain" description="C2H2-type" evidence="7">
    <location>
        <begin position="1385"/>
        <end position="1412"/>
    </location>
</feature>
<keyword evidence="4" id="KW-0862">Zinc</keyword>
<feature type="compositionally biased region" description="Polar residues" evidence="6">
    <location>
        <begin position="448"/>
        <end position="460"/>
    </location>
</feature>
<feature type="domain" description="C2H2-type" evidence="7">
    <location>
        <begin position="836"/>
        <end position="863"/>
    </location>
</feature>
<proteinExistence type="predicted"/>
<evidence type="ECO:0000259" key="7">
    <source>
        <dbReference type="PROSITE" id="PS50157"/>
    </source>
</evidence>
<evidence type="ECO:0000259" key="8">
    <source>
        <dbReference type="PROSITE" id="PS50808"/>
    </source>
</evidence>
<feature type="domain" description="C2H2-type" evidence="7">
    <location>
        <begin position="1128"/>
        <end position="1150"/>
    </location>
</feature>
<comment type="caution">
    <text evidence="9">The sequence shown here is derived from an EMBL/GenBank/DDBJ whole genome shotgun (WGS) entry which is preliminary data.</text>
</comment>
<feature type="compositionally biased region" description="Polar residues" evidence="6">
    <location>
        <begin position="593"/>
        <end position="609"/>
    </location>
</feature>
<feature type="domain" description="C2H2-type" evidence="7">
    <location>
        <begin position="1497"/>
        <end position="1524"/>
    </location>
</feature>
<dbReference type="InterPro" id="IPR003656">
    <property type="entry name" value="Znf_BED"/>
</dbReference>
<sequence>MLRNVQRRAGRRTGASGTAAVGRRQHSAAPTHTGARTHTRAASTVTRRPRPNTVTGLIVAIFKRAHCTPTKSRTMLQQMSSPQSGQLGEVTPLVRPLEGRLCGDASSEASSDAAEDFELPQCKIKRNYNCTKCTFYTQNPRYYLLHMRDVHFEKLKIYDCPHCLYASRHHQKLTRHVKMVHEAGSTKTAEPLPSTSENTDPIERMEELLEEVEECDDILMEIEECNEESLERNFDSESSHQGDSISSDQPMDKNKFFSCNKCNYVTHIRARYTKHVKYHSMPMIKCTMCDFRTPYKWNLDRHMKNHGGNGSFYCSMCNFTADIRQSLTVHEMNHHTPPVGQLSSNRRRNRVGASDVEATDGSALIVREEEGSGDSRSSHSASESGVQYMERDIVCCNSDSNEASASETPTKDNMHLRKELEQQAASSDEGKNPKQSKKIPRPIPQLIPLNTSTPTQNKTNCGEPPAKKLKESEKTENVTPEISRTSVNNTVSKENTKTKKNESFFDRLKERLLTETGEEGTLVCKNCGFESKCLSEHSVHEKNCSAQSNRISTNPLHSSLGSTRCQNCRHRCKSSADLYVHMQSCKKVDDSLESTTETHNQDSSETPSVNLEKESEPHPMENVVFVWNNINQNSDKFNTPLDISINDDSTLPEQGTTIELDITDENESMSLSPSQAYGKNVFKCPHCLFWASTASRFHVHIVGHLNKKPFECSLCKYKSNWRWDITKHIKLKSARDPEHADAKVLMTDETGRRNYTKYNKFLAMPILNENGKTEFHYIDQTTTIDTTLDDDSYDLNEGINNSLDLQPLNLQTQPNELKFEIDGRIQETKKPKKSVWKCKKCNYRDSSKEALLEHVREHSKPEEGVEDSKLHVIPNKKPENTPDPADLAYRCGHCNQLSNWKHVIQRHCRLKHDGVIKVITTIKPKPEGNTSTPSSVNDLSNDTCTKCPYKSTDKNTLLAHLQQHQPSSQSIFKCYFCPFFVKDEHELIQHLVLHGITDPEEYISKAMGCRSPLPETNASINYSGTKRHKCTECPYETNSKSQFIYHEQFHRLPADTPYKCQECNYSVSKRHLLHQHMRVHGIFAKKSEMDIELETANSNQEDIKIEFTNFDEIPFVWVSAKNDFHKMYKCRYCSYVNSQKSKIPNHEKLHYISFENSDITMYKCLECKFTYDTKIWLAEHSKTHGEIYGRIYCQVEPDVPDEEQIAKLRKVMDKDKMNALDELQSDENVIDINSTDNKVLYFCQKCPSRFFSESELKVHNKFHDLSFSNKCKSCEFSVPQESDMAAHNISHTDEYNTKTKMLKFIYKIHPIYKVPKLQLVHCPITSEVTWVVANPGSNVNENNTRKSTETKHAPKQYLCKECPAKFFKSSALSYHMGLHGGDGDHKCKKCSYSVKNIGNLAKHELLHENEHKVSTVDYESGEDLDYKNIPLSGTDLFQRKTEAQKRVLTDKDKLVKPNDHFPPVLQADPQFGYLMHGNPEFIYPTYLKNGRQKEKRYKCHKCPSAFEKREQYKIHLSLHGSKQRYKCELCDYSVKYYANYVQHMRKHQMNDEAQAERKKCNGFIETDNDKSENKLDDSGDNIKLAIKTMPKRPPRSDFQQFSVSDQQTLRLLQRRRSMNNSSKDANTSDVSPIKDRKLHVCLLCPYTNQRQDALWNHYRRHDETERLCSGNQKCSYCDLVVVQSHFLREHLKTHFNYQKNLTPECFVANENVSFTITKLDDNDLSSDLKLDSINNQSLPCSDSKIFVKIKTGELYVE</sequence>
<dbReference type="GO" id="GO:0003677">
    <property type="term" value="F:DNA binding"/>
    <property type="evidence" value="ECO:0007669"/>
    <property type="project" value="InterPro"/>
</dbReference>
<dbReference type="InterPro" id="IPR036236">
    <property type="entry name" value="Znf_C2H2_sf"/>
</dbReference>
<evidence type="ECO:0000256" key="6">
    <source>
        <dbReference type="SAM" id="MobiDB-lite"/>
    </source>
</evidence>
<reference evidence="9" key="1">
    <citation type="submission" date="2021-09" db="EMBL/GenBank/DDBJ databases">
        <authorList>
            <person name="Martin H S."/>
        </authorList>
    </citation>
    <scope>NUCLEOTIDE SEQUENCE</scope>
</reference>
<dbReference type="PROSITE" id="PS50157">
    <property type="entry name" value="ZINC_FINGER_C2H2_2"/>
    <property type="match status" value="9"/>
</dbReference>
<accession>A0A8J2QV88</accession>
<feature type="compositionally biased region" description="Low complexity" evidence="6">
    <location>
        <begin position="374"/>
        <end position="385"/>
    </location>
</feature>
<keyword evidence="1" id="KW-0479">Metal-binding</keyword>
<keyword evidence="10" id="KW-1185">Reference proteome</keyword>
<protein>
    <submittedName>
        <fullName evidence="9">(African queen) hypothetical protein</fullName>
    </submittedName>
</protein>
<feature type="compositionally biased region" description="Low complexity" evidence="6">
    <location>
        <begin position="12"/>
        <end position="50"/>
    </location>
</feature>
<dbReference type="PANTHER" id="PTHR24403:SF67">
    <property type="entry name" value="FI01116P-RELATED"/>
    <property type="match status" value="1"/>
</dbReference>